<feature type="transmembrane region" description="Helical" evidence="7">
    <location>
        <begin position="9"/>
        <end position="27"/>
    </location>
</feature>
<sequence>MWKTILRRILIMIPEVIILSILVFLLAKAMPGDPFTGSINPKADPAQIHHLMKINGLYDPWYQQYWNWGVHLFHGNLGQSYQYQEPVTRLIAGRATNTLWLALVTMVLTYAMALPMGVFAGRHEGKLPDTVIRVYTYVTYCIPFFVILVLGIWVFGYVLGWFPTTGSIATDANGWLQTIGSRFYHILLPAILGALFGTVNIVQYLRSEVIDAKHSDYVRTARAKGVPSKDIYRHHIFRNSLLPIAAFAGYSITGLLNGSIFTETVFSYPGMGLLFINSISYRDYTVITALVLIYGILNLLGTLLSDIILSVVDPRIRIE</sequence>
<dbReference type="Pfam" id="PF00528">
    <property type="entry name" value="BPD_transp_1"/>
    <property type="match status" value="1"/>
</dbReference>
<dbReference type="SUPFAM" id="SSF161098">
    <property type="entry name" value="MetI-like"/>
    <property type="match status" value="1"/>
</dbReference>
<evidence type="ECO:0000256" key="6">
    <source>
        <dbReference type="ARBA" id="ARBA00023136"/>
    </source>
</evidence>
<gene>
    <name evidence="9" type="ORF">VC81_00710</name>
</gene>
<dbReference type="InterPro" id="IPR000515">
    <property type="entry name" value="MetI-like"/>
</dbReference>
<dbReference type="PATRIC" id="fig|216463.3.peg.1923"/>
<dbReference type="PANTHER" id="PTHR43163">
    <property type="entry name" value="DIPEPTIDE TRANSPORT SYSTEM PERMEASE PROTEIN DPPB-RELATED"/>
    <property type="match status" value="1"/>
</dbReference>
<dbReference type="CDD" id="cd06261">
    <property type="entry name" value="TM_PBP2"/>
    <property type="match status" value="1"/>
</dbReference>
<comment type="subcellular location">
    <subcellularLocation>
        <location evidence="1 7">Cell membrane</location>
        <topology evidence="1 7">Multi-pass membrane protein</topology>
    </subcellularLocation>
</comment>
<evidence type="ECO:0000313" key="10">
    <source>
        <dbReference type="Proteomes" id="UP000033491"/>
    </source>
</evidence>
<evidence type="ECO:0000256" key="7">
    <source>
        <dbReference type="RuleBase" id="RU363032"/>
    </source>
</evidence>
<dbReference type="InterPro" id="IPR035906">
    <property type="entry name" value="MetI-like_sf"/>
</dbReference>
<dbReference type="PANTHER" id="PTHR43163:SF6">
    <property type="entry name" value="DIPEPTIDE TRANSPORT SYSTEM PERMEASE PROTEIN DPPB-RELATED"/>
    <property type="match status" value="1"/>
</dbReference>
<reference evidence="9 10" key="1">
    <citation type="submission" date="2015-03" db="EMBL/GenBank/DDBJ databases">
        <authorList>
            <person name="Zheng J."/>
            <person name="Ganezle M."/>
        </authorList>
    </citation>
    <scope>NUCLEOTIDE SEQUENCE [LARGE SCALE GENOMIC DNA]</scope>
    <source>
        <strain evidence="9 10">LP38</strain>
    </source>
</reference>
<dbReference type="Proteomes" id="UP000033491">
    <property type="component" value="Unassembled WGS sequence"/>
</dbReference>
<keyword evidence="6 7" id="KW-0472">Membrane</keyword>
<dbReference type="PROSITE" id="PS50928">
    <property type="entry name" value="ABC_TM1"/>
    <property type="match status" value="1"/>
</dbReference>
<organism evidence="9 10">
    <name type="scientific">Levilactobacillus spicheri</name>
    <dbReference type="NCBI Taxonomy" id="216463"/>
    <lineage>
        <taxon>Bacteria</taxon>
        <taxon>Bacillati</taxon>
        <taxon>Bacillota</taxon>
        <taxon>Bacilli</taxon>
        <taxon>Lactobacillales</taxon>
        <taxon>Lactobacillaceae</taxon>
        <taxon>Levilactobacillus</taxon>
    </lineage>
</organism>
<protein>
    <submittedName>
        <fullName evidence="9">Peptide ABC transporter permease</fullName>
    </submittedName>
</protein>
<evidence type="ECO:0000313" key="9">
    <source>
        <dbReference type="EMBL" id="KJW13742.1"/>
    </source>
</evidence>
<comment type="caution">
    <text evidence="9">The sequence shown here is derived from an EMBL/GenBank/DDBJ whole genome shotgun (WGS) entry which is preliminary data.</text>
</comment>
<feature type="transmembrane region" description="Helical" evidence="7">
    <location>
        <begin position="286"/>
        <end position="312"/>
    </location>
</feature>
<evidence type="ECO:0000256" key="2">
    <source>
        <dbReference type="ARBA" id="ARBA00022448"/>
    </source>
</evidence>
<evidence type="ECO:0000256" key="5">
    <source>
        <dbReference type="ARBA" id="ARBA00022989"/>
    </source>
</evidence>
<dbReference type="EMBL" id="JZCR01000003">
    <property type="protein sequence ID" value="KJW13742.1"/>
    <property type="molecule type" value="Genomic_DNA"/>
</dbReference>
<feature type="transmembrane region" description="Helical" evidence="7">
    <location>
        <begin position="182"/>
        <end position="205"/>
    </location>
</feature>
<dbReference type="OrthoDB" id="9773683at2"/>
<dbReference type="GO" id="GO:0055085">
    <property type="term" value="P:transmembrane transport"/>
    <property type="evidence" value="ECO:0007669"/>
    <property type="project" value="InterPro"/>
</dbReference>
<evidence type="ECO:0000256" key="3">
    <source>
        <dbReference type="ARBA" id="ARBA00022475"/>
    </source>
</evidence>
<dbReference type="STRING" id="216463.VC81_00710"/>
<dbReference type="Gene3D" id="1.10.3720.10">
    <property type="entry name" value="MetI-like"/>
    <property type="match status" value="1"/>
</dbReference>
<keyword evidence="2 7" id="KW-0813">Transport</keyword>
<feature type="transmembrane region" description="Helical" evidence="7">
    <location>
        <begin position="99"/>
        <end position="122"/>
    </location>
</feature>
<evidence type="ECO:0000259" key="8">
    <source>
        <dbReference type="PROSITE" id="PS50928"/>
    </source>
</evidence>
<keyword evidence="3" id="KW-1003">Cell membrane</keyword>
<keyword evidence="5 7" id="KW-1133">Transmembrane helix</keyword>
<proteinExistence type="inferred from homology"/>
<dbReference type="AlphaFoldDB" id="A0A0F3RY47"/>
<evidence type="ECO:0000256" key="1">
    <source>
        <dbReference type="ARBA" id="ARBA00004651"/>
    </source>
</evidence>
<evidence type="ECO:0000256" key="4">
    <source>
        <dbReference type="ARBA" id="ARBA00022692"/>
    </source>
</evidence>
<dbReference type="Pfam" id="PF19300">
    <property type="entry name" value="BPD_transp_1_N"/>
    <property type="match status" value="1"/>
</dbReference>
<dbReference type="GO" id="GO:0005886">
    <property type="term" value="C:plasma membrane"/>
    <property type="evidence" value="ECO:0007669"/>
    <property type="project" value="UniProtKB-SubCell"/>
</dbReference>
<keyword evidence="4 7" id="KW-0812">Transmembrane</keyword>
<name>A0A0F3RY47_9LACO</name>
<accession>A0A0F3RY47</accession>
<feature type="transmembrane region" description="Helical" evidence="7">
    <location>
        <begin position="134"/>
        <end position="162"/>
    </location>
</feature>
<feature type="domain" description="ABC transmembrane type-1" evidence="8">
    <location>
        <begin position="95"/>
        <end position="305"/>
    </location>
</feature>
<dbReference type="InterPro" id="IPR045621">
    <property type="entry name" value="BPD_transp_1_N"/>
</dbReference>
<comment type="similarity">
    <text evidence="7">Belongs to the binding-protein-dependent transport system permease family.</text>
</comment>
<feature type="transmembrane region" description="Helical" evidence="7">
    <location>
        <begin position="241"/>
        <end position="266"/>
    </location>
</feature>
<dbReference type="RefSeq" id="WP_045806235.1">
    <property type="nucleotide sequence ID" value="NZ_JZCR01000003.1"/>
</dbReference>